<keyword evidence="3" id="KW-1185">Reference proteome</keyword>
<dbReference type="SUPFAM" id="SSF51679">
    <property type="entry name" value="Bacterial luciferase-like"/>
    <property type="match status" value="1"/>
</dbReference>
<evidence type="ECO:0000313" key="3">
    <source>
        <dbReference type="Proteomes" id="UP001595773"/>
    </source>
</evidence>
<accession>A0ABV8QZ54</accession>
<dbReference type="RefSeq" id="WP_230066538.1">
    <property type="nucleotide sequence ID" value="NZ_BAABLL010000019.1"/>
</dbReference>
<feature type="domain" description="Luciferase-like" evidence="1">
    <location>
        <begin position="12"/>
        <end position="256"/>
    </location>
</feature>
<dbReference type="GO" id="GO:0016491">
    <property type="term" value="F:oxidoreductase activity"/>
    <property type="evidence" value="ECO:0007669"/>
    <property type="project" value="UniProtKB-KW"/>
</dbReference>
<evidence type="ECO:0000259" key="1">
    <source>
        <dbReference type="Pfam" id="PF00296"/>
    </source>
</evidence>
<dbReference type="InterPro" id="IPR011251">
    <property type="entry name" value="Luciferase-like_dom"/>
</dbReference>
<sequence length="344" mass="36666">MKRIGFLSFGHYGTSRGSQTSSAGDALLQAIDLAAAAEELGIDGAFFRVHHFARQQASPFPLMAAIAARTSRIEIGTGVIDMRYENPLYMAEQAASTDLISAGRLQLGVSRGSPEPAANGAADFGYTPLEGETVADMARRHTATFRNAISGVGVAEASNHASLGGEKLLRVEPQSPGLSERIWWGAGSRATAVWAAQQGMNLMSSTLLTEDTGVPFDVLQAEQIQLFRDEWAAAGHDFTPRVSVSRSVIPVVDETDRMYFGLRSQADGKDQVGMIDGLLSRFGKSYIGTPDVLAAELAADAAVQSADTLMLTVPNQLGVAYNTKMLENIAKYIAPAIGWEPNLS</sequence>
<comment type="caution">
    <text evidence="2">The sequence shown here is derived from an EMBL/GenBank/DDBJ whole genome shotgun (WGS) entry which is preliminary data.</text>
</comment>
<dbReference type="PANTHER" id="PTHR30137:SF15">
    <property type="entry name" value="BLL6902 PROTEIN"/>
    <property type="match status" value="1"/>
</dbReference>
<name>A0ABV8QZ54_9MICC</name>
<dbReference type="EC" id="1.-.-.-" evidence="2"/>
<dbReference type="Pfam" id="PF00296">
    <property type="entry name" value="Bac_luciferase"/>
    <property type="match status" value="1"/>
</dbReference>
<gene>
    <name evidence="2" type="ORF">ACFOW9_04850</name>
</gene>
<organism evidence="2 3">
    <name type="scientific">Arthrobacter cryoconiti</name>
    <dbReference type="NCBI Taxonomy" id="748907"/>
    <lineage>
        <taxon>Bacteria</taxon>
        <taxon>Bacillati</taxon>
        <taxon>Actinomycetota</taxon>
        <taxon>Actinomycetes</taxon>
        <taxon>Micrococcales</taxon>
        <taxon>Micrococcaceae</taxon>
        <taxon>Arthrobacter</taxon>
    </lineage>
</organism>
<dbReference type="InterPro" id="IPR036661">
    <property type="entry name" value="Luciferase-like_sf"/>
</dbReference>
<dbReference type="PANTHER" id="PTHR30137">
    <property type="entry name" value="LUCIFERASE-LIKE MONOOXYGENASE"/>
    <property type="match status" value="1"/>
</dbReference>
<dbReference type="InterPro" id="IPR050766">
    <property type="entry name" value="Bact_Lucif_Oxidored"/>
</dbReference>
<dbReference type="Proteomes" id="UP001595773">
    <property type="component" value="Unassembled WGS sequence"/>
</dbReference>
<keyword evidence="2" id="KW-0560">Oxidoreductase</keyword>
<dbReference type="Gene3D" id="3.20.20.30">
    <property type="entry name" value="Luciferase-like domain"/>
    <property type="match status" value="1"/>
</dbReference>
<proteinExistence type="predicted"/>
<reference evidence="3" key="1">
    <citation type="journal article" date="2019" name="Int. J. Syst. Evol. Microbiol.">
        <title>The Global Catalogue of Microorganisms (GCM) 10K type strain sequencing project: providing services to taxonomists for standard genome sequencing and annotation.</title>
        <authorList>
            <consortium name="The Broad Institute Genomics Platform"/>
            <consortium name="The Broad Institute Genome Sequencing Center for Infectious Disease"/>
            <person name="Wu L."/>
            <person name="Ma J."/>
        </authorList>
    </citation>
    <scope>NUCLEOTIDE SEQUENCE [LARGE SCALE GENOMIC DNA]</scope>
    <source>
        <strain evidence="3">CGMCC 1.10698</strain>
    </source>
</reference>
<protein>
    <submittedName>
        <fullName evidence="2">LLM class flavin-dependent oxidoreductase</fullName>
        <ecNumber evidence="2">1.-.-.-</ecNumber>
    </submittedName>
</protein>
<dbReference type="EMBL" id="JBHSCQ010000005">
    <property type="protein sequence ID" value="MFC4264925.1"/>
    <property type="molecule type" value="Genomic_DNA"/>
</dbReference>
<evidence type="ECO:0000313" key="2">
    <source>
        <dbReference type="EMBL" id="MFC4264925.1"/>
    </source>
</evidence>